<dbReference type="EMBL" id="CATQJL010000001">
    <property type="protein sequence ID" value="CAJ0591646.1"/>
    <property type="molecule type" value="Genomic_DNA"/>
</dbReference>
<feature type="transmembrane region" description="Helical" evidence="1">
    <location>
        <begin position="20"/>
        <end position="39"/>
    </location>
</feature>
<organism evidence="2 3">
    <name type="scientific">Cylicocyclus nassatus</name>
    <name type="common">Nematode worm</name>
    <dbReference type="NCBI Taxonomy" id="53992"/>
    <lineage>
        <taxon>Eukaryota</taxon>
        <taxon>Metazoa</taxon>
        <taxon>Ecdysozoa</taxon>
        <taxon>Nematoda</taxon>
        <taxon>Chromadorea</taxon>
        <taxon>Rhabditida</taxon>
        <taxon>Rhabditina</taxon>
        <taxon>Rhabditomorpha</taxon>
        <taxon>Strongyloidea</taxon>
        <taxon>Strongylidae</taxon>
        <taxon>Cylicocyclus</taxon>
    </lineage>
</organism>
<proteinExistence type="predicted"/>
<reference evidence="2" key="1">
    <citation type="submission" date="2023-07" db="EMBL/GenBank/DDBJ databases">
        <authorList>
            <consortium name="CYATHOMIX"/>
        </authorList>
    </citation>
    <scope>NUCLEOTIDE SEQUENCE</scope>
    <source>
        <strain evidence="2">N/A</strain>
    </source>
</reference>
<dbReference type="Proteomes" id="UP001176961">
    <property type="component" value="Unassembled WGS sequence"/>
</dbReference>
<accession>A0AA36DQS8</accession>
<keyword evidence="1" id="KW-0812">Transmembrane</keyword>
<keyword evidence="1" id="KW-1133">Transmembrane helix</keyword>
<name>A0AA36DQS8_CYLNA</name>
<sequence>MTGGLKKAFMVNITQISKKFLEGVVTTVFILLIPTLLYGRALQHRIEAEEREHPMHHKETNSNLENAPQLQEMRYECMLSVLPDTL</sequence>
<evidence type="ECO:0000313" key="3">
    <source>
        <dbReference type="Proteomes" id="UP001176961"/>
    </source>
</evidence>
<keyword evidence="1" id="KW-0472">Membrane</keyword>
<comment type="caution">
    <text evidence="2">The sequence shown here is derived from an EMBL/GenBank/DDBJ whole genome shotgun (WGS) entry which is preliminary data.</text>
</comment>
<evidence type="ECO:0000313" key="2">
    <source>
        <dbReference type="EMBL" id="CAJ0591646.1"/>
    </source>
</evidence>
<evidence type="ECO:0000256" key="1">
    <source>
        <dbReference type="SAM" id="Phobius"/>
    </source>
</evidence>
<dbReference type="AlphaFoldDB" id="A0AA36DQS8"/>
<keyword evidence="3" id="KW-1185">Reference proteome</keyword>
<gene>
    <name evidence="2" type="ORF">CYNAS_LOCUS3629</name>
</gene>
<protein>
    <submittedName>
        <fullName evidence="2">Uncharacterized protein</fullName>
    </submittedName>
</protein>